<keyword evidence="3 6" id="KW-0812">Transmembrane</keyword>
<dbReference type="SUPFAM" id="SSF118215">
    <property type="entry name" value="Proton glutamate symport protein"/>
    <property type="match status" value="1"/>
</dbReference>
<dbReference type="InterPro" id="IPR001991">
    <property type="entry name" value="Na-dicarboxylate_symporter"/>
</dbReference>
<dbReference type="GO" id="GO:0005313">
    <property type="term" value="F:L-glutamate transmembrane transporter activity"/>
    <property type="evidence" value="ECO:0007669"/>
    <property type="project" value="TreeGrafter"/>
</dbReference>
<keyword evidence="5 6" id="KW-0472">Membrane</keyword>
<comment type="similarity">
    <text evidence="6">Belongs to the dicarboxylate/amino acid:cation symporter (DAACS) (TC 2.A.23) family.</text>
</comment>
<dbReference type="InterPro" id="IPR036458">
    <property type="entry name" value="Na:dicarbo_symporter_sf"/>
</dbReference>
<keyword evidence="4 6" id="KW-1133">Transmembrane helix</keyword>
<dbReference type="PRINTS" id="PR00173">
    <property type="entry name" value="EDTRNSPORT"/>
</dbReference>
<feature type="transmembrane region" description="Helical" evidence="6">
    <location>
        <begin position="194"/>
        <end position="217"/>
    </location>
</feature>
<evidence type="ECO:0000256" key="2">
    <source>
        <dbReference type="ARBA" id="ARBA00022448"/>
    </source>
</evidence>
<dbReference type="EMBL" id="JASAOG010000333">
    <property type="protein sequence ID" value="KAK0040314.1"/>
    <property type="molecule type" value="Genomic_DNA"/>
</dbReference>
<comment type="caution">
    <text evidence="7">The sequence shown here is derived from an EMBL/GenBank/DDBJ whole genome shotgun (WGS) entry which is preliminary data.</text>
</comment>
<evidence type="ECO:0000256" key="1">
    <source>
        <dbReference type="ARBA" id="ARBA00004141"/>
    </source>
</evidence>
<gene>
    <name evidence="7" type="ORF">Bpfe_030262</name>
</gene>
<dbReference type="Proteomes" id="UP001233172">
    <property type="component" value="Unassembled WGS sequence"/>
</dbReference>
<feature type="transmembrane region" description="Helical" evidence="6">
    <location>
        <begin position="276"/>
        <end position="302"/>
    </location>
</feature>
<name>A0AAD8ARL3_BIOPF</name>
<proteinExistence type="inferred from homology"/>
<feature type="transmembrane region" description="Helical" evidence="6">
    <location>
        <begin position="54"/>
        <end position="74"/>
    </location>
</feature>
<sequence>MMSKSQTCRQRLIENLFLILTTLGIGFGFLIGFTLQPARPGPDTLMWLGLAGEIYMRLLKALMLPLIACTVISGTSSTDARSSGKIGFVAITYISLINALGSVVGVILCVIIQPGAVSGQVNDNSDKYNNGLKTSDIIADFFRNIFPDNVIGAALQVTQTKYIEKSNIQRVNLVGDNSSRNGSDLWTNVTQNQLVRTLGSVTGTNILGVIVLSATFGIAASKIAKASPFIDFFQVCAQIAFLIFHWIKWSTPLGVASLIASAIAGMHDVTAAFSSLGLYILVVTGGNLAFQVLVFGTIYAIVTRSNPVNFFVHLVNPWLITLAPSSSILALPVMHEISTHIYAIDTKVTGFVIAVCLALNRTGSALFIAASCLFMAQYSGILLSVGTIMTVGLLSFLSSFAIPSVPSASIATIIIIMTTLGIPVTNIGLVLALEWINDRARTTTNMVSTQLAIIVTWTFCQQRLKLETCGQKEAEELVSMA</sequence>
<dbReference type="GO" id="GO:0015175">
    <property type="term" value="F:neutral L-amino acid transmembrane transporter activity"/>
    <property type="evidence" value="ECO:0007669"/>
    <property type="project" value="TreeGrafter"/>
</dbReference>
<feature type="transmembrane region" description="Helical" evidence="6">
    <location>
        <begin position="351"/>
        <end position="374"/>
    </location>
</feature>
<evidence type="ECO:0000313" key="7">
    <source>
        <dbReference type="EMBL" id="KAK0040314.1"/>
    </source>
</evidence>
<reference evidence="7" key="1">
    <citation type="journal article" date="2023" name="PLoS Negl. Trop. Dis.">
        <title>A genome sequence for Biomphalaria pfeifferi, the major vector snail for the human-infecting parasite Schistosoma mansoni.</title>
        <authorList>
            <person name="Bu L."/>
            <person name="Lu L."/>
            <person name="Laidemitt M.R."/>
            <person name="Zhang S.M."/>
            <person name="Mutuku M."/>
            <person name="Mkoji G."/>
            <person name="Steinauer M."/>
            <person name="Loker E.S."/>
        </authorList>
    </citation>
    <scope>NUCLEOTIDE SEQUENCE</scope>
    <source>
        <strain evidence="7">KasaAsao</strain>
    </source>
</reference>
<feature type="transmembrane region" description="Helical" evidence="6">
    <location>
        <begin position="86"/>
        <end position="113"/>
    </location>
</feature>
<dbReference type="PANTHER" id="PTHR11958">
    <property type="entry name" value="SODIUM/DICARBOXYLATE SYMPORTER-RELATED"/>
    <property type="match status" value="1"/>
</dbReference>
<protein>
    <recommendedName>
        <fullName evidence="6">Amino acid transporter</fullName>
    </recommendedName>
</protein>
<reference evidence="7" key="2">
    <citation type="submission" date="2023-04" db="EMBL/GenBank/DDBJ databases">
        <authorList>
            <person name="Bu L."/>
            <person name="Lu L."/>
            <person name="Laidemitt M.R."/>
            <person name="Zhang S.M."/>
            <person name="Mutuku M."/>
            <person name="Mkoji G."/>
            <person name="Steinauer M."/>
            <person name="Loker E.S."/>
        </authorList>
    </citation>
    <scope>NUCLEOTIDE SEQUENCE</scope>
    <source>
        <strain evidence="7">KasaAsao</strain>
        <tissue evidence="7">Whole Snail</tissue>
    </source>
</reference>
<keyword evidence="8" id="KW-1185">Reference proteome</keyword>
<feature type="transmembrane region" description="Helical" evidence="6">
    <location>
        <begin position="408"/>
        <end position="433"/>
    </location>
</feature>
<dbReference type="Gene3D" id="1.10.3860.10">
    <property type="entry name" value="Sodium:dicarboxylate symporter"/>
    <property type="match status" value="1"/>
</dbReference>
<evidence type="ECO:0000256" key="6">
    <source>
        <dbReference type="RuleBase" id="RU361216"/>
    </source>
</evidence>
<dbReference type="Pfam" id="PF00375">
    <property type="entry name" value="SDF"/>
    <property type="match status" value="1"/>
</dbReference>
<organism evidence="7 8">
    <name type="scientific">Biomphalaria pfeifferi</name>
    <name type="common">Bloodfluke planorb</name>
    <name type="synonym">Freshwater snail</name>
    <dbReference type="NCBI Taxonomy" id="112525"/>
    <lineage>
        <taxon>Eukaryota</taxon>
        <taxon>Metazoa</taxon>
        <taxon>Spiralia</taxon>
        <taxon>Lophotrochozoa</taxon>
        <taxon>Mollusca</taxon>
        <taxon>Gastropoda</taxon>
        <taxon>Heterobranchia</taxon>
        <taxon>Euthyneura</taxon>
        <taxon>Panpulmonata</taxon>
        <taxon>Hygrophila</taxon>
        <taxon>Lymnaeoidea</taxon>
        <taxon>Planorbidae</taxon>
        <taxon>Biomphalaria</taxon>
    </lineage>
</organism>
<feature type="transmembrane region" description="Helical" evidence="6">
    <location>
        <begin position="314"/>
        <end position="331"/>
    </location>
</feature>
<keyword evidence="2 6" id="KW-0813">Transport</keyword>
<comment type="subcellular location">
    <subcellularLocation>
        <location evidence="1 6">Membrane</location>
        <topology evidence="1 6">Multi-pass membrane protein</topology>
    </subcellularLocation>
</comment>
<evidence type="ECO:0000256" key="4">
    <source>
        <dbReference type="ARBA" id="ARBA00022989"/>
    </source>
</evidence>
<dbReference type="PANTHER" id="PTHR11958:SF63">
    <property type="entry name" value="AMINO ACID TRANSPORTER"/>
    <property type="match status" value="1"/>
</dbReference>
<dbReference type="GO" id="GO:0005886">
    <property type="term" value="C:plasma membrane"/>
    <property type="evidence" value="ECO:0007669"/>
    <property type="project" value="TreeGrafter"/>
</dbReference>
<accession>A0AAD8ARL3</accession>
<feature type="transmembrane region" description="Helical" evidence="6">
    <location>
        <begin position="381"/>
        <end position="402"/>
    </location>
</feature>
<dbReference type="InterPro" id="IPR050746">
    <property type="entry name" value="DAACS"/>
</dbReference>
<evidence type="ECO:0000313" key="8">
    <source>
        <dbReference type="Proteomes" id="UP001233172"/>
    </source>
</evidence>
<keyword evidence="6" id="KW-0769">Symport</keyword>
<evidence type="ECO:0000256" key="5">
    <source>
        <dbReference type="ARBA" id="ARBA00023136"/>
    </source>
</evidence>
<evidence type="ECO:0000256" key="3">
    <source>
        <dbReference type="ARBA" id="ARBA00022692"/>
    </source>
</evidence>
<dbReference type="GO" id="GO:0015501">
    <property type="term" value="F:glutamate:sodium symporter activity"/>
    <property type="evidence" value="ECO:0007669"/>
    <property type="project" value="TreeGrafter"/>
</dbReference>
<dbReference type="AlphaFoldDB" id="A0AAD8ARL3"/>
<feature type="transmembrane region" description="Helical" evidence="6">
    <location>
        <begin position="12"/>
        <end position="34"/>
    </location>
</feature>